<evidence type="ECO:0000313" key="1">
    <source>
        <dbReference type="EMBL" id="UUY52419.1"/>
    </source>
</evidence>
<keyword evidence="1" id="KW-0614">Plasmid</keyword>
<gene>
    <name evidence="1" type="ORF">NRK68_34725</name>
</gene>
<geneLocation type="plasmid" evidence="1 2">
    <name>unnamed1</name>
</geneLocation>
<reference evidence="1" key="1">
    <citation type="submission" date="2022-08" db="EMBL/GenBank/DDBJ databases">
        <authorList>
            <person name="Tian L."/>
        </authorList>
    </citation>
    <scope>NUCLEOTIDE SEQUENCE</scope>
    <source>
        <strain evidence="1">CM253</strain>
        <plasmid evidence="1">unnamed1</plasmid>
    </source>
</reference>
<dbReference type="GeneID" id="95578694"/>
<dbReference type="EMBL" id="CP102515">
    <property type="protein sequence ID" value="UUY52419.1"/>
    <property type="molecule type" value="Genomic_DNA"/>
</dbReference>
<keyword evidence="2" id="KW-1185">Reference proteome</keyword>
<name>A0ABY5Q861_9ACTN</name>
<sequence>MARRVAVAALTYGVSAAALSEVLDIRDRGDRTAMAVYQPKYDILAEGSLDGWQETDSAAEITSAEFERVWAPAREAITNWPA</sequence>
<evidence type="ECO:0000313" key="2">
    <source>
        <dbReference type="Proteomes" id="UP001057738"/>
    </source>
</evidence>
<dbReference type="RefSeq" id="WP_257858164.1">
    <property type="nucleotide sequence ID" value="NZ_CP102515.1"/>
</dbReference>
<organism evidence="1 2">
    <name type="scientific">Streptomyces yangpuensis</name>
    <dbReference type="NCBI Taxonomy" id="1648182"/>
    <lineage>
        <taxon>Bacteria</taxon>
        <taxon>Bacillati</taxon>
        <taxon>Actinomycetota</taxon>
        <taxon>Actinomycetes</taxon>
        <taxon>Kitasatosporales</taxon>
        <taxon>Streptomycetaceae</taxon>
        <taxon>Streptomyces</taxon>
    </lineage>
</organism>
<accession>A0ABY5Q861</accession>
<dbReference type="Proteomes" id="UP001057738">
    <property type="component" value="Plasmid unnamed1"/>
</dbReference>
<proteinExistence type="predicted"/>
<protein>
    <submittedName>
        <fullName evidence="1">Uncharacterized protein</fullName>
    </submittedName>
</protein>